<feature type="chain" id="PRO_5011956063" evidence="2">
    <location>
        <begin position="21"/>
        <end position="332"/>
    </location>
</feature>
<name>A0A1L0BWA8_9ASCO</name>
<evidence type="ECO:0000256" key="2">
    <source>
        <dbReference type="SAM" id="SignalP"/>
    </source>
</evidence>
<accession>A0A1L0BWA8</accession>
<keyword evidence="2" id="KW-0732">Signal</keyword>
<dbReference type="OrthoDB" id="4025946at2759"/>
<dbReference type="AlphaFoldDB" id="A0A1L0BWA8"/>
<evidence type="ECO:0000256" key="1">
    <source>
        <dbReference type="SAM" id="MobiDB-lite"/>
    </source>
</evidence>
<protein>
    <submittedName>
        <fullName evidence="3">CIC11C00000001539</fullName>
    </submittedName>
</protein>
<organism evidence="3 4">
    <name type="scientific">Sungouiella intermedia</name>
    <dbReference type="NCBI Taxonomy" id="45354"/>
    <lineage>
        <taxon>Eukaryota</taxon>
        <taxon>Fungi</taxon>
        <taxon>Dikarya</taxon>
        <taxon>Ascomycota</taxon>
        <taxon>Saccharomycotina</taxon>
        <taxon>Pichiomycetes</taxon>
        <taxon>Metschnikowiaceae</taxon>
        <taxon>Sungouiella</taxon>
    </lineage>
</organism>
<proteinExistence type="predicted"/>
<feature type="signal peptide" evidence="2">
    <location>
        <begin position="1"/>
        <end position="20"/>
    </location>
</feature>
<keyword evidence="4" id="KW-1185">Reference proteome</keyword>
<sequence>MKFSTPTLLAILATSAVVGAAPTTISEANTAGLIKKSDISDALSIIEELGQLNQKRAFVEDENELFELSKRADSLLGQLITTLTNSGIIGDVWHFLTTDSQLRTTLINVTKKAFSAALTYGPSVVKAIYNSGYIQKFFNLLYTDSLLRTTLFSVAKTIFGSGLNLLKAFLATKDGSTATNTAAAPASTPAAKREETLDFDPELYYDKRDALTIAQSVYNAIKLTGIVQGLVTKALADPNATISFLTSALKNGLVVVEDIYSWAKTSGVLDSAVNFLKTDGVKYAKAIATFLGNKIVNGSATVNDVDNAPGATTTTTAGTGAASGTQAKRRLY</sequence>
<reference evidence="3 4" key="1">
    <citation type="submission" date="2016-10" db="EMBL/GenBank/DDBJ databases">
        <authorList>
            <person name="de Groot N.N."/>
        </authorList>
    </citation>
    <scope>NUCLEOTIDE SEQUENCE [LARGE SCALE GENOMIC DNA]</scope>
    <source>
        <strain evidence="3 4">CBS 141442</strain>
    </source>
</reference>
<dbReference type="EMBL" id="LT635760">
    <property type="protein sequence ID" value="SGZ55639.1"/>
    <property type="molecule type" value="Genomic_DNA"/>
</dbReference>
<dbReference type="Proteomes" id="UP000182334">
    <property type="component" value="Chromosome V"/>
</dbReference>
<feature type="region of interest" description="Disordered" evidence="1">
    <location>
        <begin position="306"/>
        <end position="332"/>
    </location>
</feature>
<evidence type="ECO:0000313" key="4">
    <source>
        <dbReference type="Proteomes" id="UP000182334"/>
    </source>
</evidence>
<evidence type="ECO:0000313" key="3">
    <source>
        <dbReference type="EMBL" id="SGZ55639.1"/>
    </source>
</evidence>
<gene>
    <name evidence="3" type="ORF">SAMEA4029010_CIC11G00000001539</name>
</gene>
<feature type="compositionally biased region" description="Low complexity" evidence="1">
    <location>
        <begin position="310"/>
        <end position="325"/>
    </location>
</feature>